<evidence type="ECO:0000313" key="1">
    <source>
        <dbReference type="EMBL" id="VEL42857.1"/>
    </source>
</evidence>
<sequence length="69" mass="7860">MDCGFNLDRPQDSNSNSGCDGAAYKFDMLPVNHTTTNLWLSRGGSEFFRLDYRSGRCGFRLEAELRAYQ</sequence>
<name>A0A3S5BCH1_9PLAT</name>
<dbReference type="AlphaFoldDB" id="A0A3S5BCH1"/>
<evidence type="ECO:0000313" key="2">
    <source>
        <dbReference type="Proteomes" id="UP000784294"/>
    </source>
</evidence>
<organism evidence="1 2">
    <name type="scientific">Protopolystoma xenopodis</name>
    <dbReference type="NCBI Taxonomy" id="117903"/>
    <lineage>
        <taxon>Eukaryota</taxon>
        <taxon>Metazoa</taxon>
        <taxon>Spiralia</taxon>
        <taxon>Lophotrochozoa</taxon>
        <taxon>Platyhelminthes</taxon>
        <taxon>Monogenea</taxon>
        <taxon>Polyopisthocotylea</taxon>
        <taxon>Polystomatidea</taxon>
        <taxon>Polystomatidae</taxon>
        <taxon>Protopolystoma</taxon>
    </lineage>
</organism>
<proteinExistence type="predicted"/>
<comment type="caution">
    <text evidence="1">The sequence shown here is derived from an EMBL/GenBank/DDBJ whole genome shotgun (WGS) entry which is preliminary data.</text>
</comment>
<gene>
    <name evidence="1" type="ORF">PXEA_LOCUS36297</name>
</gene>
<reference evidence="1" key="1">
    <citation type="submission" date="2018-11" db="EMBL/GenBank/DDBJ databases">
        <authorList>
            <consortium name="Pathogen Informatics"/>
        </authorList>
    </citation>
    <scope>NUCLEOTIDE SEQUENCE</scope>
</reference>
<accession>A0A3S5BCH1</accession>
<dbReference type="EMBL" id="CAAALY010277114">
    <property type="protein sequence ID" value="VEL42857.1"/>
    <property type="molecule type" value="Genomic_DNA"/>
</dbReference>
<keyword evidence="2" id="KW-1185">Reference proteome</keyword>
<dbReference type="Proteomes" id="UP000784294">
    <property type="component" value="Unassembled WGS sequence"/>
</dbReference>
<protein>
    <submittedName>
        <fullName evidence="1">Uncharacterized protein</fullName>
    </submittedName>
</protein>